<organism evidence="2 3">
    <name type="scientific">Spirosoma endophyticum</name>
    <dbReference type="NCBI Taxonomy" id="662367"/>
    <lineage>
        <taxon>Bacteria</taxon>
        <taxon>Pseudomonadati</taxon>
        <taxon>Bacteroidota</taxon>
        <taxon>Cytophagia</taxon>
        <taxon>Cytophagales</taxon>
        <taxon>Cytophagaceae</taxon>
        <taxon>Spirosoma</taxon>
    </lineage>
</organism>
<proteinExistence type="predicted"/>
<dbReference type="Proteomes" id="UP000198598">
    <property type="component" value="Unassembled WGS sequence"/>
</dbReference>
<dbReference type="OrthoDB" id="1120081at2"/>
<name>A0A1I2I4J6_9BACT</name>
<feature type="transmembrane region" description="Helical" evidence="1">
    <location>
        <begin position="50"/>
        <end position="80"/>
    </location>
</feature>
<dbReference type="RefSeq" id="WP_093835333.1">
    <property type="nucleotide sequence ID" value="NZ_FOLQ01000055.1"/>
</dbReference>
<dbReference type="AlphaFoldDB" id="A0A1I2I4J6"/>
<dbReference type="EMBL" id="FOLQ01000055">
    <property type="protein sequence ID" value="SFF36553.1"/>
    <property type="molecule type" value="Genomic_DNA"/>
</dbReference>
<protein>
    <submittedName>
        <fullName evidence="2">Uncharacterized protein</fullName>
    </submittedName>
</protein>
<feature type="transmembrane region" description="Helical" evidence="1">
    <location>
        <begin position="87"/>
        <end position="104"/>
    </location>
</feature>
<sequence>MSVSPRLKSRFILLVPAYWACLFDEIITITHQSKEYWEGNLKAANEGNPFGAFLMANYVSGIFLISVVWLIIIGIIGYYVSHKLLKIFVLFVLLAHTWGASSWLSPHYGFWSVMAFILFNSVLFVKIEEYYLSTYNVFSWIEK</sequence>
<reference evidence="2 3" key="1">
    <citation type="submission" date="2016-10" db="EMBL/GenBank/DDBJ databases">
        <authorList>
            <person name="de Groot N.N."/>
        </authorList>
    </citation>
    <scope>NUCLEOTIDE SEQUENCE [LARGE SCALE GENOMIC DNA]</scope>
    <source>
        <strain evidence="2 3">DSM 26130</strain>
    </source>
</reference>
<gene>
    <name evidence="2" type="ORF">SAMN05216167_15517</name>
</gene>
<feature type="transmembrane region" description="Helical" evidence="1">
    <location>
        <begin position="12"/>
        <end position="30"/>
    </location>
</feature>
<evidence type="ECO:0000313" key="3">
    <source>
        <dbReference type="Proteomes" id="UP000198598"/>
    </source>
</evidence>
<keyword evidence="1" id="KW-1133">Transmembrane helix</keyword>
<keyword evidence="1" id="KW-0812">Transmembrane</keyword>
<keyword evidence="3" id="KW-1185">Reference proteome</keyword>
<feature type="transmembrane region" description="Helical" evidence="1">
    <location>
        <begin position="110"/>
        <end position="127"/>
    </location>
</feature>
<evidence type="ECO:0000313" key="2">
    <source>
        <dbReference type="EMBL" id="SFF36553.1"/>
    </source>
</evidence>
<evidence type="ECO:0000256" key="1">
    <source>
        <dbReference type="SAM" id="Phobius"/>
    </source>
</evidence>
<accession>A0A1I2I4J6</accession>
<dbReference type="STRING" id="662367.SAMN05216167_15517"/>
<keyword evidence="1" id="KW-0472">Membrane</keyword>